<proteinExistence type="predicted"/>
<name>A0A0A3YYK4_9GAMM</name>
<evidence type="ECO:0000256" key="1">
    <source>
        <dbReference type="SAM" id="SignalP"/>
    </source>
</evidence>
<dbReference type="GO" id="GO:0005576">
    <property type="term" value="C:extracellular region"/>
    <property type="evidence" value="ECO:0007669"/>
    <property type="project" value="TreeGrafter"/>
</dbReference>
<feature type="chain" id="PRO_5002005636" description="Lysozyme inhibitor LprI N-terminal domain-containing protein" evidence="1">
    <location>
        <begin position="23"/>
        <end position="328"/>
    </location>
</feature>
<dbReference type="PANTHER" id="PTHR37549:SF1">
    <property type="entry name" value="LIPOPROTEIN LPRI"/>
    <property type="match status" value="1"/>
</dbReference>
<accession>A0A0A3YYK4</accession>
<gene>
    <name evidence="2" type="ORF">NG99_15240</name>
</gene>
<dbReference type="Proteomes" id="UP000030351">
    <property type="component" value="Unassembled WGS sequence"/>
</dbReference>
<feature type="signal peptide" evidence="1">
    <location>
        <begin position="1"/>
        <end position="22"/>
    </location>
</feature>
<keyword evidence="1" id="KW-0732">Signal</keyword>
<protein>
    <recommendedName>
        <fullName evidence="4">Lysozyme inhibitor LprI N-terminal domain-containing protein</fullName>
    </recommendedName>
</protein>
<comment type="caution">
    <text evidence="2">The sequence shown here is derived from an EMBL/GenBank/DDBJ whole genome shotgun (WGS) entry which is preliminary data.</text>
</comment>
<keyword evidence="3" id="KW-1185">Reference proteome</keyword>
<dbReference type="InterPro" id="IPR052755">
    <property type="entry name" value="Lysozyme_Inhibitor_LprI"/>
</dbReference>
<evidence type="ECO:0008006" key="4">
    <source>
        <dbReference type="Google" id="ProtNLM"/>
    </source>
</evidence>
<organism evidence="2 3">
    <name type="scientific">Erwinia typographi</name>
    <dbReference type="NCBI Taxonomy" id="371042"/>
    <lineage>
        <taxon>Bacteria</taxon>
        <taxon>Pseudomonadati</taxon>
        <taxon>Pseudomonadota</taxon>
        <taxon>Gammaproteobacteria</taxon>
        <taxon>Enterobacterales</taxon>
        <taxon>Erwiniaceae</taxon>
        <taxon>Erwinia</taxon>
    </lineage>
</organism>
<dbReference type="AlphaFoldDB" id="A0A0A3YYK4"/>
<reference evidence="2 3" key="1">
    <citation type="submission" date="2014-10" db="EMBL/GenBank/DDBJ databases">
        <title>Genome sequence of Erwinia typographi M043b.</title>
        <authorList>
            <person name="Chan K.-G."/>
            <person name="Tan W.-S."/>
        </authorList>
    </citation>
    <scope>NUCLEOTIDE SEQUENCE [LARGE SCALE GENOMIC DNA]</scope>
    <source>
        <strain evidence="2 3">M043b</strain>
    </source>
</reference>
<dbReference type="PANTHER" id="PTHR37549">
    <property type="entry name" value="LIPOPROTEIN LPRI"/>
    <property type="match status" value="1"/>
</dbReference>
<dbReference type="STRING" id="371042.NG99_15240"/>
<sequence length="328" mass="36630">MTPFRLLSFVLGLTLFCSYAHAIDCARSSSVVENTLCSVPQLVWLDSVLNDSYHNRIREIPQRIEQNMADWRKSRDLCTSPSCLRRAYLEGISTLYSASRPFDWQGEWWNSTASNGNGGQIIIYSVAEWGFRLDATLWGGVYRTSFSGESRKFYGLGFVDQIAWGGKCALLLIPREDGSIDVSSDSSGNCRLLMPGGIAIDGTYVRSTSDPRPAQTLLSLGIFPDKQLDDRFRSLAGEDYVNYVATANSVVYGKDIDGLGASVLNLSVKGMANRKSAIIMYTPDGKIWAMRVRPDKQQGVKISYLTTEQESQFLPKTLSTWRELFIDE</sequence>
<dbReference type="eggNOG" id="COG4461">
    <property type="taxonomic scope" value="Bacteria"/>
</dbReference>
<dbReference type="RefSeq" id="WP_034894625.1">
    <property type="nucleotide sequence ID" value="NZ_JRUQ01000042.1"/>
</dbReference>
<evidence type="ECO:0000313" key="3">
    <source>
        <dbReference type="Proteomes" id="UP000030351"/>
    </source>
</evidence>
<dbReference type="OrthoDB" id="6608320at2"/>
<evidence type="ECO:0000313" key="2">
    <source>
        <dbReference type="EMBL" id="KGT91917.1"/>
    </source>
</evidence>
<dbReference type="EMBL" id="JRUQ01000042">
    <property type="protein sequence ID" value="KGT91917.1"/>
    <property type="molecule type" value="Genomic_DNA"/>
</dbReference>